<dbReference type="Pfam" id="PF00413">
    <property type="entry name" value="Peptidase_M10"/>
    <property type="match status" value="1"/>
</dbReference>
<dbReference type="Pfam" id="PF00045">
    <property type="entry name" value="Hemopexin"/>
    <property type="match status" value="3"/>
</dbReference>
<keyword evidence="8" id="KW-0677">Repeat</keyword>
<evidence type="ECO:0000256" key="8">
    <source>
        <dbReference type="ARBA" id="ARBA00022737"/>
    </source>
</evidence>
<dbReference type="InterPro" id="IPR036375">
    <property type="entry name" value="Hemopexin-like_dom_sf"/>
</dbReference>
<evidence type="ECO:0000256" key="1">
    <source>
        <dbReference type="ARBA" id="ARBA00004498"/>
    </source>
</evidence>
<dbReference type="GO" id="GO:0031012">
    <property type="term" value="C:extracellular matrix"/>
    <property type="evidence" value="ECO:0007669"/>
    <property type="project" value="InterPro"/>
</dbReference>
<comment type="subcellular location">
    <subcellularLocation>
        <location evidence="1">Secreted</location>
        <location evidence="1">Extracellular space</location>
        <location evidence="1">Extracellular matrix</location>
    </subcellularLocation>
</comment>
<dbReference type="RefSeq" id="XP_012989265.2">
    <property type="nucleotide sequence ID" value="XM_013133811.3"/>
</dbReference>
<keyword evidence="24" id="KW-1185">Reference proteome</keyword>
<feature type="binding site" evidence="16">
    <location>
        <position position="227"/>
    </location>
    <ligand>
        <name>Zn(2+)</name>
        <dbReference type="ChEBI" id="CHEBI:29105"/>
        <label>2</label>
        <note>catalytic</note>
    </ligand>
</feature>
<evidence type="ECO:0000256" key="19">
    <source>
        <dbReference type="PIRSR" id="PIRSR621190-5"/>
    </source>
</evidence>
<dbReference type="Proteomes" id="UP000265140">
    <property type="component" value="Chromosome 1"/>
</dbReference>
<comment type="cofactor">
    <cofactor evidence="17">
        <name>Ca(2+)</name>
        <dbReference type="ChEBI" id="CHEBI:29108"/>
    </cofactor>
    <text evidence="17">Can bind about 5 Ca(2+) ions per subunit.</text>
</comment>
<keyword evidence="5" id="KW-0645">Protease</keyword>
<feature type="signal peptide" evidence="21">
    <location>
        <begin position="1"/>
        <end position="21"/>
    </location>
</feature>
<feature type="binding site" evidence="17">
    <location>
        <position position="210"/>
    </location>
    <ligand>
        <name>Ca(2+)</name>
        <dbReference type="ChEBI" id="CHEBI:29108"/>
        <label>1</label>
    </ligand>
</feature>
<dbReference type="InterPro" id="IPR006026">
    <property type="entry name" value="Peptidase_Metallo"/>
</dbReference>
<evidence type="ECO:0000256" key="21">
    <source>
        <dbReference type="SAM" id="SignalP"/>
    </source>
</evidence>
<feature type="binding site" description="in inhibited form" evidence="17">
    <location>
        <position position="101"/>
    </location>
    <ligand>
        <name>Zn(2+)</name>
        <dbReference type="ChEBI" id="CHEBI:29105"/>
        <label>2</label>
        <note>catalytic</note>
    </ligand>
</feature>
<evidence type="ECO:0000256" key="18">
    <source>
        <dbReference type="PIRSR" id="PIRSR621190-3"/>
    </source>
</evidence>
<feature type="binding site" evidence="17">
    <location>
        <position position="133"/>
    </location>
    <ligand>
        <name>Ca(2+)</name>
        <dbReference type="ChEBI" id="CHEBI:29108"/>
        <label>1</label>
    </ligand>
</feature>
<organism evidence="23 24">
    <name type="scientific">Esox lucius</name>
    <name type="common">Northern pike</name>
    <dbReference type="NCBI Taxonomy" id="8010"/>
    <lineage>
        <taxon>Eukaryota</taxon>
        <taxon>Metazoa</taxon>
        <taxon>Chordata</taxon>
        <taxon>Craniata</taxon>
        <taxon>Vertebrata</taxon>
        <taxon>Euteleostomi</taxon>
        <taxon>Actinopterygii</taxon>
        <taxon>Neopterygii</taxon>
        <taxon>Teleostei</taxon>
        <taxon>Protacanthopterygii</taxon>
        <taxon>Esociformes</taxon>
        <taxon>Esocidae</taxon>
        <taxon>Esox</taxon>
    </lineage>
</organism>
<feature type="binding site" evidence="17">
    <location>
        <position position="185"/>
    </location>
    <ligand>
        <name>Ca(2+)</name>
        <dbReference type="ChEBI" id="CHEBI:29108"/>
        <label>3</label>
    </ligand>
</feature>
<feature type="active site" evidence="15">
    <location>
        <position position="228"/>
    </location>
</feature>
<dbReference type="SUPFAM" id="SSF55486">
    <property type="entry name" value="Metalloproteases ('zincins'), catalytic domain"/>
    <property type="match status" value="1"/>
</dbReference>
<keyword evidence="11 17" id="KW-0106">Calcium</keyword>
<dbReference type="CDD" id="cd00094">
    <property type="entry name" value="HX"/>
    <property type="match status" value="1"/>
</dbReference>
<dbReference type="InterPro" id="IPR024079">
    <property type="entry name" value="MetalloPept_cat_dom_sf"/>
</dbReference>
<feature type="binding site" evidence="17">
    <location>
        <position position="179"/>
    </location>
    <ligand>
        <name>Zn(2+)</name>
        <dbReference type="ChEBI" id="CHEBI:29105"/>
        <label>1</label>
    </ligand>
</feature>
<name>A0A3P8YM30_ESOLU</name>
<dbReference type="GO" id="GO:0006508">
    <property type="term" value="P:proteolysis"/>
    <property type="evidence" value="ECO:0007669"/>
    <property type="project" value="UniProtKB-KW"/>
</dbReference>
<feature type="binding site" evidence="17">
    <location>
        <position position="184"/>
    </location>
    <ligand>
        <name>Ca(2+)</name>
        <dbReference type="ChEBI" id="CHEBI:29108"/>
        <label>3</label>
    </ligand>
</feature>
<keyword evidence="4" id="KW-0272">Extracellular matrix</keyword>
<evidence type="ECO:0000256" key="17">
    <source>
        <dbReference type="PIRSR" id="PIRSR621190-2"/>
    </source>
</evidence>
<dbReference type="InParanoid" id="A0A3P8YM30"/>
<feature type="binding site" evidence="16">
    <location>
        <position position="237"/>
    </location>
    <ligand>
        <name>Zn(2+)</name>
        <dbReference type="ChEBI" id="CHEBI:29105"/>
        <label>2</label>
        <note>catalytic</note>
    </ligand>
</feature>
<feature type="binding site" evidence="17">
    <location>
        <position position="208"/>
    </location>
    <ligand>
        <name>Ca(2+)</name>
        <dbReference type="ChEBI" id="CHEBI:29108"/>
        <label>1</label>
    </ligand>
</feature>
<dbReference type="PROSITE" id="PS51642">
    <property type="entry name" value="HEMOPEXIN_2"/>
    <property type="match status" value="3"/>
</dbReference>
<evidence type="ECO:0000313" key="23">
    <source>
        <dbReference type="Ensembl" id="ENSELUP00000017599.3"/>
    </source>
</evidence>
<dbReference type="CTD" id="100537445"/>
<feature type="binding site" evidence="17">
    <location>
        <position position="203"/>
    </location>
    <ligand>
        <name>Ca(2+)</name>
        <dbReference type="ChEBI" id="CHEBI:29108"/>
        <label>2</label>
    </ligand>
</feature>
<keyword evidence="9" id="KW-0378">Hydrolase</keyword>
<evidence type="ECO:0000256" key="3">
    <source>
        <dbReference type="ARBA" id="ARBA00022525"/>
    </source>
</evidence>
<evidence type="ECO:0000256" key="20">
    <source>
        <dbReference type="PROSITE-ProRule" id="PRU01011"/>
    </source>
</evidence>
<dbReference type="GO" id="GO:0008270">
    <property type="term" value="F:zinc ion binding"/>
    <property type="evidence" value="ECO:0007669"/>
    <property type="project" value="InterPro"/>
</dbReference>
<dbReference type="SMART" id="SM00120">
    <property type="entry name" value="HX"/>
    <property type="match status" value="4"/>
</dbReference>
<feature type="repeat" description="Hemopexin" evidence="20">
    <location>
        <begin position="399"/>
        <end position="447"/>
    </location>
</feature>
<dbReference type="InterPro" id="IPR018487">
    <property type="entry name" value="Hemopexin-like_repeat"/>
</dbReference>
<dbReference type="SUPFAM" id="SSF47090">
    <property type="entry name" value="PGBD-like"/>
    <property type="match status" value="1"/>
</dbReference>
<dbReference type="PIRSF" id="PIRSF001191">
    <property type="entry name" value="Peptidase_M10A_matrix"/>
    <property type="match status" value="1"/>
</dbReference>
<dbReference type="PANTHER" id="PTHR10201">
    <property type="entry name" value="MATRIX METALLOPROTEINASE"/>
    <property type="match status" value="1"/>
</dbReference>
<dbReference type="SMART" id="SM00235">
    <property type="entry name" value="ZnMc"/>
    <property type="match status" value="1"/>
</dbReference>
<feature type="repeat" description="Hemopexin" evidence="20">
    <location>
        <begin position="302"/>
        <end position="351"/>
    </location>
</feature>
<feature type="short sequence motif" description="Cysteine switch" evidence="19">
    <location>
        <begin position="99"/>
        <end position="106"/>
    </location>
</feature>
<evidence type="ECO:0000256" key="9">
    <source>
        <dbReference type="ARBA" id="ARBA00022801"/>
    </source>
</evidence>
<dbReference type="FunCoup" id="A0A3P8YM30">
    <property type="interactions" value="7"/>
</dbReference>
<evidence type="ECO:0000256" key="10">
    <source>
        <dbReference type="ARBA" id="ARBA00022833"/>
    </source>
</evidence>
<dbReference type="GO" id="GO:0004222">
    <property type="term" value="F:metalloendopeptidase activity"/>
    <property type="evidence" value="ECO:0007669"/>
    <property type="project" value="InterPro"/>
</dbReference>
<feature type="binding site" evidence="17">
    <location>
        <position position="207"/>
    </location>
    <ligand>
        <name>Ca(2+)</name>
        <dbReference type="ChEBI" id="CHEBI:29108"/>
        <label>3</label>
    </ligand>
</feature>
<accession>A0A3P8YM30</accession>
<dbReference type="FunFam" id="2.110.10.10:FF:000002">
    <property type="entry name" value="Matrix metallopeptidase 3"/>
    <property type="match status" value="1"/>
</dbReference>
<dbReference type="CDD" id="cd04278">
    <property type="entry name" value="ZnMc_MMP"/>
    <property type="match status" value="1"/>
</dbReference>
<evidence type="ECO:0000256" key="11">
    <source>
        <dbReference type="ARBA" id="ARBA00022837"/>
    </source>
</evidence>
<evidence type="ECO:0000256" key="16">
    <source>
        <dbReference type="PIRSR" id="PIRSR001191-2"/>
    </source>
</evidence>
<evidence type="ECO:0000259" key="22">
    <source>
        <dbReference type="SMART" id="SM00235"/>
    </source>
</evidence>
<dbReference type="OMA" id="QDKCAPD"/>
<evidence type="ECO:0000256" key="2">
    <source>
        <dbReference type="ARBA" id="ARBA00010370"/>
    </source>
</evidence>
<feature type="binding site" evidence="17">
    <location>
        <position position="405"/>
    </location>
    <ligand>
        <name>Ca(2+)</name>
        <dbReference type="ChEBI" id="CHEBI:29108"/>
        <label>5</label>
    </ligand>
</feature>
<evidence type="ECO:0000256" key="14">
    <source>
        <dbReference type="ARBA" id="ARBA00023157"/>
    </source>
</evidence>
<reference evidence="24" key="1">
    <citation type="journal article" date="2014" name="PLoS ONE">
        <title>The genome and linkage map of the northern pike (Esox lucius): conserved synteny revealed between the salmonid sister group and the Neoteleostei.</title>
        <authorList>
            <person name="Rondeau E.B."/>
            <person name="Minkley D.R."/>
            <person name="Leong J.S."/>
            <person name="Messmer A.M."/>
            <person name="Jantzen J.R."/>
            <person name="von Schalburg K.R."/>
            <person name="Lemon C."/>
            <person name="Bird N.H."/>
            <person name="Koop B.F."/>
        </authorList>
    </citation>
    <scope>NUCLEOTIDE SEQUENCE</scope>
</reference>
<dbReference type="FunFam" id="3.40.390.10:FF:000007">
    <property type="entry name" value="Collagenase 3"/>
    <property type="match status" value="1"/>
</dbReference>
<protein>
    <recommendedName>
        <fullName evidence="22">Peptidase metallopeptidase domain-containing protein</fullName>
    </recommendedName>
</protein>
<feature type="domain" description="Peptidase metallopeptidase" evidence="22">
    <location>
        <begin position="114"/>
        <end position="273"/>
    </location>
</feature>
<feature type="binding site" evidence="17">
    <location>
        <position position="210"/>
    </location>
    <ligand>
        <name>Ca(2+)</name>
        <dbReference type="ChEBI" id="CHEBI:29108"/>
        <label>3</label>
    </ligand>
</feature>
<dbReference type="STRING" id="8010.ENSELUP00000017599"/>
<evidence type="ECO:0000256" key="7">
    <source>
        <dbReference type="ARBA" id="ARBA00022729"/>
    </source>
</evidence>
<feature type="binding site" evidence="17">
    <location>
        <position position="312"/>
    </location>
    <ligand>
        <name>Ca(2+)</name>
        <dbReference type="ChEBI" id="CHEBI:29108"/>
        <label>4</label>
    </ligand>
</feature>
<evidence type="ECO:0000256" key="6">
    <source>
        <dbReference type="ARBA" id="ARBA00022723"/>
    </source>
</evidence>
<comment type="similarity">
    <text evidence="2">Belongs to the peptidase M10A family.</text>
</comment>
<reference evidence="23" key="4">
    <citation type="submission" date="2025-09" db="UniProtKB">
        <authorList>
            <consortium name="Ensembl"/>
        </authorList>
    </citation>
    <scope>IDENTIFICATION</scope>
</reference>
<dbReference type="InterPro" id="IPR000585">
    <property type="entry name" value="Hemopexin-like_dom"/>
</dbReference>
<evidence type="ECO:0000256" key="5">
    <source>
        <dbReference type="ARBA" id="ARBA00022670"/>
    </source>
</evidence>
<feature type="chain" id="PRO_5044267709" description="Peptidase metallopeptidase domain-containing protein" evidence="21">
    <location>
        <begin position="22"/>
        <end position="491"/>
    </location>
</feature>
<keyword evidence="14 18" id="KW-1015">Disulfide bond</keyword>
<feature type="binding site" evidence="17">
    <location>
        <position position="167"/>
    </location>
    <ligand>
        <name>Ca(2+)</name>
        <dbReference type="ChEBI" id="CHEBI:29108"/>
        <label>2</label>
    </ligand>
</feature>
<feature type="binding site" evidence="17">
    <location>
        <position position="201"/>
    </location>
    <ligand>
        <name>Ca(2+)</name>
        <dbReference type="ChEBI" id="CHEBI:29108"/>
        <label>2</label>
    </ligand>
</feature>
<keyword evidence="7 21" id="KW-0732">Signal</keyword>
<feature type="binding site" evidence="17">
    <location>
        <position position="245"/>
    </location>
    <ligand>
        <name>Zn(2+)</name>
        <dbReference type="ChEBI" id="CHEBI:29105"/>
        <label>2</label>
        <note>catalytic</note>
    </ligand>
</feature>
<feature type="repeat" description="Hemopexin" evidence="20">
    <location>
        <begin position="352"/>
        <end position="397"/>
    </location>
</feature>
<dbReference type="GeneID" id="105023808"/>
<dbReference type="InterPro" id="IPR021190">
    <property type="entry name" value="Pept_M10A"/>
</dbReference>
<dbReference type="InterPro" id="IPR002477">
    <property type="entry name" value="Peptidoglycan-bd-like"/>
</dbReference>
<keyword evidence="12" id="KW-0482">Metalloprotease</keyword>
<keyword evidence="13" id="KW-0865">Zymogen</keyword>
<reference evidence="23" key="2">
    <citation type="submission" date="2020-02" db="EMBL/GenBank/DDBJ databases">
        <title>Esox lucius (northern pike) genome, fEsoLuc1, primary haplotype.</title>
        <authorList>
            <person name="Myers G."/>
            <person name="Karagic N."/>
            <person name="Meyer A."/>
            <person name="Pippel M."/>
            <person name="Reichard M."/>
            <person name="Winkler S."/>
            <person name="Tracey A."/>
            <person name="Sims Y."/>
            <person name="Howe K."/>
            <person name="Rhie A."/>
            <person name="Formenti G."/>
            <person name="Durbin R."/>
            <person name="Fedrigo O."/>
            <person name="Jarvis E.D."/>
        </authorList>
    </citation>
    <scope>NUCLEOTIDE SEQUENCE [LARGE SCALE GENOMIC DNA]</scope>
</reference>
<dbReference type="GO" id="GO:0030198">
    <property type="term" value="P:extracellular matrix organization"/>
    <property type="evidence" value="ECO:0007669"/>
    <property type="project" value="TreeGrafter"/>
</dbReference>
<keyword evidence="3" id="KW-0964">Secreted</keyword>
<feature type="binding site" evidence="17">
    <location>
        <position position="192"/>
    </location>
    <ligand>
        <name>Zn(2+)</name>
        <dbReference type="ChEBI" id="CHEBI:29105"/>
        <label>1</label>
    </ligand>
</feature>
<evidence type="ECO:0000256" key="12">
    <source>
        <dbReference type="ARBA" id="ARBA00023049"/>
    </source>
</evidence>
<feature type="binding site" evidence="17">
    <location>
        <position position="177"/>
    </location>
    <ligand>
        <name>Zn(2+)</name>
        <dbReference type="ChEBI" id="CHEBI:29105"/>
        <label>1</label>
    </ligand>
</feature>
<sequence length="491" mass="55934">MHLMFCWTCILVLILPGPNSTGTISIPEEDVTPGQTQNDLKLATEYLLRYYTLKKEHPFGRSKRYSLSFTSKVKDMQRFFGLNTTGALDPETLEVMSSPRCGVSDVEDYSHRSQANRWTRNLITYSISKYTSDLPRNTVDHLIESAFNVWASASPLTFVRSNSLTADIMVAFQSYDHGDAFPFDGTGGTLAHAFGPGEGIGGDIHFDDSETWTAGSKGFNLLLVAAHELGHSLGMRHSQNRESLMYPTYKSSHSTHSLLSKEDIAGITSLYGTKNSFSYYYPRLDLNVFYNPWFLGFPLMMQDKCDPDLSFDAVSTLGDATYFFKDKYLWIKDNKKYYIKEGPINNFLPKIESKIDAAFWVPRESTAYLIHGSKYWTVKRSIFKGKPKPISNFGIPQWVQEVDAAVHIAKTGRTLFFIHNFYYSFSKRQRVMDAIYPKHISDDFPGLNRTIDAAVYKDDLIYFFVGPEVYKYNYTQKQVVGTEKANIWIGC</sequence>
<keyword evidence="10 16" id="KW-0862">Zinc</keyword>
<dbReference type="SUPFAM" id="SSF50923">
    <property type="entry name" value="Hemopexin-like domain"/>
    <property type="match status" value="1"/>
</dbReference>
<evidence type="ECO:0000256" key="4">
    <source>
        <dbReference type="ARBA" id="ARBA00022530"/>
    </source>
</evidence>
<dbReference type="GO" id="GO:0030574">
    <property type="term" value="P:collagen catabolic process"/>
    <property type="evidence" value="ECO:0007669"/>
    <property type="project" value="TreeGrafter"/>
</dbReference>
<dbReference type="InterPro" id="IPR001818">
    <property type="entry name" value="Pept_M10_metallopeptidase"/>
</dbReference>
<dbReference type="Gene3D" id="3.40.390.10">
    <property type="entry name" value="Collagenase (Catalytic Domain)"/>
    <property type="match status" value="1"/>
</dbReference>
<proteinExistence type="inferred from homology"/>
<dbReference type="Gene3D" id="2.110.10.10">
    <property type="entry name" value="Hemopexin-like domain"/>
    <property type="match status" value="1"/>
</dbReference>
<feature type="disulfide bond" evidence="18">
    <location>
        <begin position="305"/>
        <end position="491"/>
    </location>
</feature>
<dbReference type="PANTHER" id="PTHR10201:SF306">
    <property type="entry name" value="MATRILYSIN-LIKE"/>
    <property type="match status" value="1"/>
</dbReference>
<evidence type="ECO:0000256" key="13">
    <source>
        <dbReference type="ARBA" id="ARBA00023145"/>
    </source>
</evidence>
<feature type="binding site" evidence="17">
    <location>
        <position position="205"/>
    </location>
    <ligand>
        <name>Zn(2+)</name>
        <dbReference type="ChEBI" id="CHEBI:29105"/>
        <label>1</label>
    </ligand>
</feature>
<dbReference type="AlphaFoldDB" id="A0A3P8YM30"/>
<dbReference type="GeneTree" id="ENSGT00940000156340"/>
<reference evidence="23" key="3">
    <citation type="submission" date="2025-08" db="UniProtKB">
        <authorList>
            <consortium name="Ensembl"/>
        </authorList>
    </citation>
    <scope>IDENTIFICATION</scope>
</reference>
<comment type="cofactor">
    <cofactor evidence="17">
        <name>Zn(2+)</name>
        <dbReference type="ChEBI" id="CHEBI:29105"/>
    </cofactor>
    <text evidence="17">Binds 2 Zn(2+) ions per subunit.</text>
</comment>
<dbReference type="Bgee" id="ENSELUG00000017292">
    <property type="expression patterns" value="Expressed in nose and 6 other cell types or tissues"/>
</dbReference>
<dbReference type="InterPro" id="IPR036365">
    <property type="entry name" value="PGBD-like_sf"/>
</dbReference>
<dbReference type="InterPro" id="IPR033739">
    <property type="entry name" value="M10A_MMP"/>
</dbReference>
<feature type="binding site" evidence="17">
    <location>
        <position position="452"/>
    </location>
    <ligand>
        <name>Ca(2+)</name>
        <dbReference type="ChEBI" id="CHEBI:29108"/>
        <label>4</label>
    </ligand>
</feature>
<keyword evidence="6 16" id="KW-0479">Metal-binding</keyword>
<dbReference type="PRINTS" id="PR00138">
    <property type="entry name" value="MATRIXIN"/>
</dbReference>
<evidence type="ECO:0000313" key="24">
    <source>
        <dbReference type="Proteomes" id="UP000265140"/>
    </source>
</evidence>
<dbReference type="Ensembl" id="ENSELUT00000027217.3">
    <property type="protein sequence ID" value="ENSELUP00000017599.3"/>
    <property type="gene ID" value="ENSELUG00000017292.3"/>
</dbReference>
<evidence type="ECO:0000256" key="15">
    <source>
        <dbReference type="PIRSR" id="PIRSR001191-1"/>
    </source>
</evidence>
<feature type="binding site" evidence="17">
    <location>
        <position position="356"/>
    </location>
    <ligand>
        <name>Ca(2+)</name>
        <dbReference type="ChEBI" id="CHEBI:29108"/>
        <label>4</label>
    </ligand>
</feature>
<dbReference type="Pfam" id="PF01471">
    <property type="entry name" value="PG_binding_1"/>
    <property type="match status" value="1"/>
</dbReference>
<feature type="binding site" evidence="16">
    <location>
        <position position="231"/>
    </location>
    <ligand>
        <name>Zn(2+)</name>
        <dbReference type="ChEBI" id="CHEBI:29105"/>
        <label>2</label>
        <note>catalytic</note>
    </ligand>
</feature>
<feature type="binding site" evidence="17">
    <location>
        <position position="358"/>
    </location>
    <ligand>
        <name>Ca(2+)</name>
        <dbReference type="ChEBI" id="CHEBI:29108"/>
        <label>5</label>
    </ligand>
</feature>